<organism evidence="1 2">
    <name type="scientific">Nepenthes gracilis</name>
    <name type="common">Slender pitcher plant</name>
    <dbReference type="NCBI Taxonomy" id="150966"/>
    <lineage>
        <taxon>Eukaryota</taxon>
        <taxon>Viridiplantae</taxon>
        <taxon>Streptophyta</taxon>
        <taxon>Embryophyta</taxon>
        <taxon>Tracheophyta</taxon>
        <taxon>Spermatophyta</taxon>
        <taxon>Magnoliopsida</taxon>
        <taxon>eudicotyledons</taxon>
        <taxon>Gunneridae</taxon>
        <taxon>Pentapetalae</taxon>
        <taxon>Caryophyllales</taxon>
        <taxon>Nepenthaceae</taxon>
        <taxon>Nepenthes</taxon>
    </lineage>
</organism>
<keyword evidence="2" id="KW-1185">Reference proteome</keyword>
<protein>
    <submittedName>
        <fullName evidence="1">Uncharacterized protein</fullName>
    </submittedName>
</protein>
<dbReference type="Proteomes" id="UP001279734">
    <property type="component" value="Unassembled WGS sequence"/>
</dbReference>
<evidence type="ECO:0000313" key="1">
    <source>
        <dbReference type="EMBL" id="GMH16160.1"/>
    </source>
</evidence>
<sequence>MRFAALLVRGLVFNASLLLLSICNSFIKAVVGPCCSLFGRAGTLLSLCSLLNCGEMWCGCLAIKISLLLLLRALDPDAVMVSSAGVLKCISVGCCFTLKLQVDCCFGVVMLLFLKHGQFNGAEVGFSFL</sequence>
<comment type="caution">
    <text evidence="1">The sequence shown here is derived from an EMBL/GenBank/DDBJ whole genome shotgun (WGS) entry which is preliminary data.</text>
</comment>
<gene>
    <name evidence="1" type="ORF">Nepgr_018001</name>
</gene>
<dbReference type="AlphaFoldDB" id="A0AAD3SQG9"/>
<reference evidence="1" key="1">
    <citation type="submission" date="2023-05" db="EMBL/GenBank/DDBJ databases">
        <title>Nepenthes gracilis genome sequencing.</title>
        <authorList>
            <person name="Fukushima K."/>
        </authorList>
    </citation>
    <scope>NUCLEOTIDE SEQUENCE</scope>
    <source>
        <strain evidence="1">SING2019-196</strain>
    </source>
</reference>
<evidence type="ECO:0000313" key="2">
    <source>
        <dbReference type="Proteomes" id="UP001279734"/>
    </source>
</evidence>
<dbReference type="EMBL" id="BSYO01000016">
    <property type="protein sequence ID" value="GMH16160.1"/>
    <property type="molecule type" value="Genomic_DNA"/>
</dbReference>
<accession>A0AAD3SQG9</accession>
<name>A0AAD3SQG9_NEPGR</name>
<proteinExistence type="predicted"/>